<evidence type="ECO:0008006" key="4">
    <source>
        <dbReference type="Google" id="ProtNLM"/>
    </source>
</evidence>
<proteinExistence type="predicted"/>
<feature type="transmembrane region" description="Helical" evidence="1">
    <location>
        <begin position="25"/>
        <end position="42"/>
    </location>
</feature>
<accession>A0A417Z313</accession>
<comment type="caution">
    <text evidence="2">The sequence shown here is derived from an EMBL/GenBank/DDBJ whole genome shotgun (WGS) entry which is preliminary data.</text>
</comment>
<reference evidence="2 3" key="1">
    <citation type="submission" date="2018-08" db="EMBL/GenBank/DDBJ databases">
        <title>Whole genome sequence analysis of Dermacoccus abyssi bacteria isolated from Deep Mariana trench Micromonospora spp reveals genes involved in the environmental adaptation and production of secondary metabolites.</title>
        <authorList>
            <person name="Abdel-Mageed W.M."/>
            <person name="Lehri B."/>
            <person name="Nouioui I."/>
            <person name="Goodfellow I."/>
            <person name="Jaspars M."/>
            <person name="Karlyshev A."/>
        </authorList>
    </citation>
    <scope>NUCLEOTIDE SEQUENCE [LARGE SCALE GENOMIC DNA]</scope>
    <source>
        <strain evidence="2 3">MT1.1</strain>
    </source>
</reference>
<protein>
    <recommendedName>
        <fullName evidence="4">DUF4307 domain-containing protein</fullName>
    </recommendedName>
</protein>
<dbReference type="RefSeq" id="WP_118914385.1">
    <property type="nucleotide sequence ID" value="NZ_CBCRVH010000016.1"/>
</dbReference>
<keyword evidence="1" id="KW-0812">Transmembrane</keyword>
<dbReference type="EMBL" id="QWLM01000016">
    <property type="protein sequence ID" value="RHW44496.1"/>
    <property type="molecule type" value="Genomic_DNA"/>
</dbReference>
<evidence type="ECO:0000313" key="2">
    <source>
        <dbReference type="EMBL" id="RHW44496.1"/>
    </source>
</evidence>
<keyword evidence="1" id="KW-1133">Transmembrane helix</keyword>
<sequence>MAFPRLDRDPDIEGRIRRRRRIRNVLVGAVLAVTVIAGVQTWRNLTHEKSTAHVATKTVTVISAERKGDDVHVRARLDAPSPAGTSHELEGVVPASTWNLTKVLWACYPPSDPDRGELRTPLDPDCTNFVKNLD</sequence>
<dbReference type="AlphaFoldDB" id="A0A417Z313"/>
<organism evidence="2 3">
    <name type="scientific">Dermacoccus abyssi</name>
    <dbReference type="NCBI Taxonomy" id="322596"/>
    <lineage>
        <taxon>Bacteria</taxon>
        <taxon>Bacillati</taxon>
        <taxon>Actinomycetota</taxon>
        <taxon>Actinomycetes</taxon>
        <taxon>Micrococcales</taxon>
        <taxon>Dermacoccaceae</taxon>
        <taxon>Dermacoccus</taxon>
    </lineage>
</organism>
<evidence type="ECO:0000313" key="3">
    <source>
        <dbReference type="Proteomes" id="UP000285376"/>
    </source>
</evidence>
<gene>
    <name evidence="2" type="ORF">D1832_12290</name>
</gene>
<keyword evidence="1" id="KW-0472">Membrane</keyword>
<dbReference type="Proteomes" id="UP000285376">
    <property type="component" value="Unassembled WGS sequence"/>
</dbReference>
<name>A0A417Z313_9MICO</name>
<evidence type="ECO:0000256" key="1">
    <source>
        <dbReference type="SAM" id="Phobius"/>
    </source>
</evidence>